<dbReference type="PROSITE" id="PS00359">
    <property type="entry name" value="RIBOSOMAL_L11"/>
    <property type="match status" value="1"/>
</dbReference>
<name>A0A554NAA8_9EURY</name>
<feature type="domain" description="Large ribosomal subunit protein uL11 C-terminal" evidence="8">
    <location>
        <begin position="68"/>
        <end position="135"/>
    </location>
</feature>
<keyword evidence="3 6" id="KW-0694">RNA-binding</keyword>
<evidence type="ECO:0000259" key="8">
    <source>
        <dbReference type="Pfam" id="PF00298"/>
    </source>
</evidence>
<dbReference type="HAMAP" id="MF_00736">
    <property type="entry name" value="Ribosomal_uL11"/>
    <property type="match status" value="1"/>
</dbReference>
<dbReference type="NCBIfam" id="NF002232">
    <property type="entry name" value="PRK01143.1"/>
    <property type="match status" value="1"/>
</dbReference>
<evidence type="ECO:0000256" key="5">
    <source>
        <dbReference type="ARBA" id="ARBA00023274"/>
    </source>
</evidence>
<dbReference type="GO" id="GO:0070180">
    <property type="term" value="F:large ribosomal subunit rRNA binding"/>
    <property type="evidence" value="ECO:0007669"/>
    <property type="project" value="UniProtKB-UniRule"/>
</dbReference>
<dbReference type="AlphaFoldDB" id="A0A554NAA8"/>
<dbReference type="InterPro" id="IPR000911">
    <property type="entry name" value="Ribosomal_uL11"/>
</dbReference>
<evidence type="ECO:0000256" key="7">
    <source>
        <dbReference type="RuleBase" id="RU003978"/>
    </source>
</evidence>
<keyword evidence="2 6" id="KW-0699">rRNA-binding</keyword>
<keyword evidence="4 6" id="KW-0689">Ribosomal protein</keyword>
<comment type="caution">
    <text evidence="10">The sequence shown here is derived from an EMBL/GenBank/DDBJ whole genome shotgun (WGS) entry which is preliminary data.</text>
</comment>
<dbReference type="EMBL" id="QMDX01000005">
    <property type="protein sequence ID" value="TSD13910.1"/>
    <property type="molecule type" value="Genomic_DNA"/>
</dbReference>
<dbReference type="InterPro" id="IPR020783">
    <property type="entry name" value="Ribosomal_uL11_C"/>
</dbReference>
<evidence type="ECO:0000256" key="1">
    <source>
        <dbReference type="ARBA" id="ARBA00010537"/>
    </source>
</evidence>
<evidence type="ECO:0000313" key="11">
    <source>
        <dbReference type="Proteomes" id="UP000319894"/>
    </source>
</evidence>
<dbReference type="PANTHER" id="PTHR11661">
    <property type="entry name" value="60S RIBOSOMAL PROTEIN L12"/>
    <property type="match status" value="1"/>
</dbReference>
<dbReference type="InterPro" id="IPR020785">
    <property type="entry name" value="Ribosomal_uL11_CS"/>
</dbReference>
<dbReference type="CDD" id="cd00349">
    <property type="entry name" value="Ribosomal_L11"/>
    <property type="match status" value="1"/>
</dbReference>
<dbReference type="FunFam" id="1.10.10.250:FF:000006">
    <property type="entry name" value="50S ribosomal protein L11"/>
    <property type="match status" value="1"/>
</dbReference>
<accession>A0A554NAA8</accession>
<dbReference type="SUPFAM" id="SSF46906">
    <property type="entry name" value="Ribosomal protein L11, C-terminal domain"/>
    <property type="match status" value="1"/>
</dbReference>
<dbReference type="Gene3D" id="1.10.10.250">
    <property type="entry name" value="Ribosomal protein L11, C-terminal domain"/>
    <property type="match status" value="1"/>
</dbReference>
<feature type="domain" description="Large ribosomal subunit protein uL11 N-terminal" evidence="9">
    <location>
        <begin position="5"/>
        <end position="62"/>
    </location>
</feature>
<evidence type="ECO:0000256" key="6">
    <source>
        <dbReference type="HAMAP-Rule" id="MF_00736"/>
    </source>
</evidence>
<evidence type="ECO:0000256" key="2">
    <source>
        <dbReference type="ARBA" id="ARBA00022730"/>
    </source>
</evidence>
<dbReference type="GO" id="GO:0015934">
    <property type="term" value="C:large ribosomal subunit"/>
    <property type="evidence" value="ECO:0007669"/>
    <property type="project" value="TreeGrafter"/>
</dbReference>
<dbReference type="InParanoid" id="A0A554NAA8"/>
<dbReference type="GO" id="GO:0003735">
    <property type="term" value="F:structural constituent of ribosome"/>
    <property type="evidence" value="ECO:0007669"/>
    <property type="project" value="InterPro"/>
</dbReference>
<reference evidence="10 11" key="1">
    <citation type="submission" date="2018-06" db="EMBL/GenBank/DDBJ databases">
        <title>Natronomonas sp. F16-60 a new haloarchaeon isolated from a solar saltern of Isla Cristina, Huelva, Spain.</title>
        <authorList>
            <person name="Duran-Viseras A."/>
            <person name="Sanchez-Porro C."/>
            <person name="Ventosa A."/>
        </authorList>
    </citation>
    <scope>NUCLEOTIDE SEQUENCE [LARGE SCALE GENOMIC DNA]</scope>
    <source>
        <strain evidence="10 11">F16-60</strain>
    </source>
</reference>
<dbReference type="InterPro" id="IPR036796">
    <property type="entry name" value="Ribosomal_uL11_N_sf"/>
</dbReference>
<protein>
    <recommendedName>
        <fullName evidence="6">Large ribosomal subunit protein uL11</fullName>
    </recommendedName>
</protein>
<dbReference type="InterPro" id="IPR020784">
    <property type="entry name" value="Ribosomal_uL11_N"/>
</dbReference>
<dbReference type="SMART" id="SM00649">
    <property type="entry name" value="RL11"/>
    <property type="match status" value="1"/>
</dbReference>
<dbReference type="InterPro" id="IPR036769">
    <property type="entry name" value="Ribosomal_uL11_C_sf"/>
</dbReference>
<evidence type="ECO:0000313" key="10">
    <source>
        <dbReference type="EMBL" id="TSD13910.1"/>
    </source>
</evidence>
<sequence length="162" mass="16864">MAGTIEVLVPGGQANPGPPLGPELGPTPVDVQAVVSEINDQTAAFDGTEVPVTVDYEDDGSFGIDVGVPPTAALIKDELGFETGSGMPQEEFVADMSVEQLQTVAEQKLPDLLAYNVKGAAKEVAGTCTSLGVTIEGHDPREFKERIDEGEYDDLFAEGAAA</sequence>
<dbReference type="Pfam" id="PF03946">
    <property type="entry name" value="Ribosomal_L11_N"/>
    <property type="match status" value="1"/>
</dbReference>
<gene>
    <name evidence="6" type="primary">rpl11</name>
    <name evidence="10" type="ORF">DP107_09680</name>
</gene>
<proteinExistence type="inferred from homology"/>
<dbReference type="PANTHER" id="PTHR11661:SF1">
    <property type="entry name" value="LARGE RIBOSOMAL SUBUNIT PROTEIN UL11M"/>
    <property type="match status" value="1"/>
</dbReference>
<comment type="similarity">
    <text evidence="1 6 7">Belongs to the universal ribosomal protein uL11 family.</text>
</comment>
<dbReference type="Pfam" id="PF00298">
    <property type="entry name" value="Ribosomal_L11"/>
    <property type="match status" value="1"/>
</dbReference>
<keyword evidence="5 6" id="KW-0687">Ribonucleoprotein</keyword>
<dbReference type="OrthoDB" id="8842at2157"/>
<dbReference type="GO" id="GO:0006412">
    <property type="term" value="P:translation"/>
    <property type="evidence" value="ECO:0007669"/>
    <property type="project" value="UniProtKB-UniRule"/>
</dbReference>
<dbReference type="SUPFAM" id="SSF54747">
    <property type="entry name" value="Ribosomal L11/L12e N-terminal domain"/>
    <property type="match status" value="1"/>
</dbReference>
<dbReference type="Gene3D" id="3.30.1550.10">
    <property type="entry name" value="Ribosomal protein L11/L12, N-terminal domain"/>
    <property type="match status" value="1"/>
</dbReference>
<evidence type="ECO:0000259" key="9">
    <source>
        <dbReference type="Pfam" id="PF03946"/>
    </source>
</evidence>
<organism evidence="10 11">
    <name type="scientific">Haloglomus irregulare</name>
    <dbReference type="NCBI Taxonomy" id="2234134"/>
    <lineage>
        <taxon>Archaea</taxon>
        <taxon>Methanobacteriati</taxon>
        <taxon>Methanobacteriota</taxon>
        <taxon>Stenosarchaea group</taxon>
        <taxon>Halobacteria</taxon>
        <taxon>Halobacteriales</taxon>
        <taxon>Natronomonadaceae</taxon>
        <taxon>Haloglomus</taxon>
    </lineage>
</organism>
<comment type="function">
    <text evidence="6">Forms part of the ribosomal stalk which helps the ribosome interact with GTP-bound translation factors.</text>
</comment>
<keyword evidence="11" id="KW-1185">Reference proteome</keyword>
<dbReference type="RefSeq" id="WP_144261958.1">
    <property type="nucleotide sequence ID" value="NZ_QMDX01000005.1"/>
</dbReference>
<dbReference type="FunCoup" id="A0A554NAA8">
    <property type="interactions" value="157"/>
</dbReference>
<evidence type="ECO:0000256" key="4">
    <source>
        <dbReference type="ARBA" id="ARBA00022980"/>
    </source>
</evidence>
<evidence type="ECO:0000256" key="3">
    <source>
        <dbReference type="ARBA" id="ARBA00022884"/>
    </source>
</evidence>
<comment type="subunit">
    <text evidence="6">Part of the ribosomal stalk of the 50S ribosomal subunit. Interacts with L10 and the large rRNA to form the base of the stalk. L10 forms an elongated spine to which L12 dimers bind in a sequential fashion forming a multimeric L10(L12)X complex.</text>
</comment>
<dbReference type="Proteomes" id="UP000319894">
    <property type="component" value="Unassembled WGS sequence"/>
</dbReference>